<gene>
    <name evidence="1" type="ORF">UT19_C0013G0025</name>
</gene>
<organism evidence="1 2">
    <name type="scientific">Candidatus Woesebacteria bacterium GW2011_GWB1_39_10b</name>
    <dbReference type="NCBI Taxonomy" id="1618573"/>
    <lineage>
        <taxon>Bacteria</taxon>
        <taxon>Candidatus Woeseibacteriota</taxon>
    </lineage>
</organism>
<dbReference type="NCBIfam" id="TIGR02436">
    <property type="entry name" value="four helix bundle protein"/>
    <property type="match status" value="1"/>
</dbReference>
<proteinExistence type="predicted"/>
<dbReference type="CDD" id="cd16377">
    <property type="entry name" value="23S_rRNA_IVP_like"/>
    <property type="match status" value="1"/>
</dbReference>
<dbReference type="SUPFAM" id="SSF158446">
    <property type="entry name" value="IVS-encoded protein-like"/>
    <property type="match status" value="1"/>
</dbReference>
<reference evidence="1 2" key="1">
    <citation type="journal article" date="2015" name="Nature">
        <title>rRNA introns, odd ribosomes, and small enigmatic genomes across a large radiation of phyla.</title>
        <authorList>
            <person name="Brown C.T."/>
            <person name="Hug L.A."/>
            <person name="Thomas B.C."/>
            <person name="Sharon I."/>
            <person name="Castelle C.J."/>
            <person name="Singh A."/>
            <person name="Wilkins M.J."/>
            <person name="Williams K.H."/>
            <person name="Banfield J.F."/>
        </authorList>
    </citation>
    <scope>NUCLEOTIDE SEQUENCE [LARGE SCALE GENOMIC DNA]</scope>
</reference>
<dbReference type="Proteomes" id="UP000034932">
    <property type="component" value="Unassembled WGS sequence"/>
</dbReference>
<dbReference type="STRING" id="1618573.UT19_C0013G0025"/>
<dbReference type="Pfam" id="PF05635">
    <property type="entry name" value="23S_rRNA_IVP"/>
    <property type="match status" value="1"/>
</dbReference>
<dbReference type="EMBL" id="LBVW01000013">
    <property type="protein sequence ID" value="KKQ93361.1"/>
    <property type="molecule type" value="Genomic_DNA"/>
</dbReference>
<keyword evidence="1" id="KW-0687">Ribonucleoprotein</keyword>
<keyword evidence="1" id="KW-0689">Ribosomal protein</keyword>
<dbReference type="PANTHER" id="PTHR38471:SF2">
    <property type="entry name" value="FOUR HELIX BUNDLE PROTEIN"/>
    <property type="match status" value="1"/>
</dbReference>
<dbReference type="Gene3D" id="1.20.1440.60">
    <property type="entry name" value="23S rRNA-intervening sequence"/>
    <property type="match status" value="1"/>
</dbReference>
<comment type="caution">
    <text evidence="1">The sequence shown here is derived from an EMBL/GenBank/DDBJ whole genome shotgun (WGS) entry which is preliminary data.</text>
</comment>
<evidence type="ECO:0000313" key="1">
    <source>
        <dbReference type="EMBL" id="KKQ93361.1"/>
    </source>
</evidence>
<dbReference type="InterPro" id="IPR036583">
    <property type="entry name" value="23S_rRNA_IVS_sf"/>
</dbReference>
<dbReference type="PANTHER" id="PTHR38471">
    <property type="entry name" value="FOUR HELIX BUNDLE PROTEIN"/>
    <property type="match status" value="1"/>
</dbReference>
<dbReference type="AlphaFoldDB" id="A0A0G0PVK1"/>
<dbReference type="InterPro" id="IPR012657">
    <property type="entry name" value="23S_rRNA-intervening_sequence"/>
</dbReference>
<name>A0A0G0PVK1_9BACT</name>
<sequence length="119" mass="13929">MSFRFEKLEVWQQARKFAVKIYKVTSDFPKDERFSLVDQLRRAAISIALNIAEGSDRKSDKEFIRFLRVAIGSIEEVVTGLYISFDLEYLSKEEFDKLYEEANILASRINALINKLKKQ</sequence>
<protein>
    <submittedName>
        <fullName evidence="1">S23 ribosomal protein</fullName>
    </submittedName>
</protein>
<evidence type="ECO:0000313" key="2">
    <source>
        <dbReference type="Proteomes" id="UP000034932"/>
    </source>
</evidence>
<dbReference type="GO" id="GO:0005840">
    <property type="term" value="C:ribosome"/>
    <property type="evidence" value="ECO:0007669"/>
    <property type="project" value="UniProtKB-KW"/>
</dbReference>
<accession>A0A0G0PVK1</accession>